<feature type="transmembrane region" description="Helical" evidence="3">
    <location>
        <begin position="85"/>
        <end position="106"/>
    </location>
</feature>
<evidence type="ECO:0000256" key="2">
    <source>
        <dbReference type="RuleBase" id="RU003567"/>
    </source>
</evidence>
<dbReference type="GO" id="GO:0004176">
    <property type="term" value="F:ATP-dependent peptidase activity"/>
    <property type="evidence" value="ECO:0007669"/>
    <property type="project" value="InterPro"/>
</dbReference>
<keyword evidence="4" id="KW-0645">Protease</keyword>
<dbReference type="PANTHER" id="PTHR10381">
    <property type="entry name" value="ATP-DEPENDENT CLP PROTEASE PROTEOLYTIC SUBUNIT"/>
    <property type="match status" value="1"/>
</dbReference>
<dbReference type="InterPro" id="IPR023562">
    <property type="entry name" value="ClpP/TepA"/>
</dbReference>
<keyword evidence="3" id="KW-0472">Membrane</keyword>
<dbReference type="InterPro" id="IPR029045">
    <property type="entry name" value="ClpP/crotonase-like_dom_sf"/>
</dbReference>
<name>A0A0G0LG14_9BACT</name>
<dbReference type="PANTHER" id="PTHR10381:SF11">
    <property type="entry name" value="ATP-DEPENDENT CLP PROTEASE PROTEOLYTIC SUBUNIT, MITOCHONDRIAL"/>
    <property type="match status" value="1"/>
</dbReference>
<dbReference type="AlphaFoldDB" id="A0A0G0LG14"/>
<proteinExistence type="inferred from homology"/>
<organism evidence="4 5">
    <name type="scientific">Candidatus Azambacteria bacterium GW2011_GWA2_39_10</name>
    <dbReference type="NCBI Taxonomy" id="1618611"/>
    <lineage>
        <taxon>Bacteria</taxon>
        <taxon>Candidatus Azamiibacteriota</taxon>
    </lineage>
</organism>
<evidence type="ECO:0000313" key="5">
    <source>
        <dbReference type="Proteomes" id="UP000034706"/>
    </source>
</evidence>
<evidence type="ECO:0000313" key="4">
    <source>
        <dbReference type="EMBL" id="KKQ90808.1"/>
    </source>
</evidence>
<dbReference type="GO" id="GO:0051117">
    <property type="term" value="F:ATPase binding"/>
    <property type="evidence" value="ECO:0007669"/>
    <property type="project" value="TreeGrafter"/>
</dbReference>
<dbReference type="Proteomes" id="UP000034706">
    <property type="component" value="Unassembled WGS sequence"/>
</dbReference>
<dbReference type="GO" id="GO:0006515">
    <property type="term" value="P:protein quality control for misfolded or incompletely synthesized proteins"/>
    <property type="evidence" value="ECO:0007669"/>
    <property type="project" value="TreeGrafter"/>
</dbReference>
<dbReference type="GO" id="GO:0009368">
    <property type="term" value="C:endopeptidase Clp complex"/>
    <property type="evidence" value="ECO:0007669"/>
    <property type="project" value="TreeGrafter"/>
</dbReference>
<dbReference type="GO" id="GO:0004252">
    <property type="term" value="F:serine-type endopeptidase activity"/>
    <property type="evidence" value="ECO:0007669"/>
    <property type="project" value="InterPro"/>
</dbReference>
<comment type="similarity">
    <text evidence="1 2">Belongs to the peptidase S14 family.</text>
</comment>
<dbReference type="EMBL" id="LBVT01000030">
    <property type="protein sequence ID" value="KKQ90808.1"/>
    <property type="molecule type" value="Genomic_DNA"/>
</dbReference>
<evidence type="ECO:0000256" key="1">
    <source>
        <dbReference type="ARBA" id="ARBA00007039"/>
    </source>
</evidence>
<gene>
    <name evidence="4" type="ORF">UT16_C0030G0006</name>
</gene>
<dbReference type="Gene3D" id="3.90.226.10">
    <property type="entry name" value="2-enoyl-CoA Hydratase, Chain A, domain 1"/>
    <property type="match status" value="1"/>
</dbReference>
<keyword evidence="3" id="KW-0812">Transmembrane</keyword>
<keyword evidence="3" id="KW-1133">Transmembrane helix</keyword>
<dbReference type="InterPro" id="IPR001907">
    <property type="entry name" value="ClpP"/>
</dbReference>
<evidence type="ECO:0000256" key="3">
    <source>
        <dbReference type="SAM" id="Phobius"/>
    </source>
</evidence>
<keyword evidence="4" id="KW-0378">Hydrolase</keyword>
<accession>A0A0G0LG14</accession>
<sequence>MKRNSKLFGNEKGNEETGGLYFNKKLRLVSISGVITWSLADEFFNVLTGFELLSQKKPLTIYINSEGGDTYAMFKIYDHIKNSPLFVVTIVAGCASSAGFIIFLAGDQRIMFPNAFLGFHAPSIYFCDGSSEGPAESEESAFHQKHLLNAMVSIVKNNSNMTEKIIREYFRILTRIDAKTALKFGLVNEIINPPKKVLPKSWSKI</sequence>
<dbReference type="PRINTS" id="PR00127">
    <property type="entry name" value="CLPPROTEASEP"/>
</dbReference>
<comment type="caution">
    <text evidence="4">The sequence shown here is derived from an EMBL/GenBank/DDBJ whole genome shotgun (WGS) entry which is preliminary data.</text>
</comment>
<protein>
    <recommendedName>
        <fullName evidence="2">ATP-dependent Clp protease proteolytic subunit</fullName>
    </recommendedName>
</protein>
<dbReference type="Pfam" id="PF00574">
    <property type="entry name" value="CLP_protease"/>
    <property type="match status" value="1"/>
</dbReference>
<reference evidence="4 5" key="1">
    <citation type="journal article" date="2015" name="Nature">
        <title>rRNA introns, odd ribosomes, and small enigmatic genomes across a large radiation of phyla.</title>
        <authorList>
            <person name="Brown C.T."/>
            <person name="Hug L.A."/>
            <person name="Thomas B.C."/>
            <person name="Sharon I."/>
            <person name="Castelle C.J."/>
            <person name="Singh A."/>
            <person name="Wilkins M.J."/>
            <person name="Williams K.H."/>
            <person name="Banfield J.F."/>
        </authorList>
    </citation>
    <scope>NUCLEOTIDE SEQUENCE [LARGE SCALE GENOMIC DNA]</scope>
</reference>
<dbReference type="SUPFAM" id="SSF52096">
    <property type="entry name" value="ClpP/crotonase"/>
    <property type="match status" value="1"/>
</dbReference>